<evidence type="ECO:0000256" key="4">
    <source>
        <dbReference type="HAMAP-Rule" id="MF_01420"/>
    </source>
</evidence>
<keyword evidence="1 4" id="KW-0132">Cell division</keyword>
<dbReference type="Proteomes" id="UP000526184">
    <property type="component" value="Unassembled WGS sequence"/>
</dbReference>
<gene>
    <name evidence="4 7" type="primary">whiA</name>
    <name evidence="7" type="ORF">HP397_01485</name>
</gene>
<sequence>MSYSSKLKDEILDKNNIDRNDVIAELFGLFISKNCIKNSGIEFSTENLKLAQRVYSNILKVTELVPQLRYITAKRFSKPRVYTISITNIIDIEENYGKFLKELFSFKKFSENKNLSGILRGYFLNSGYIKDPSKGYTLDFFIDTEDASTFLYMLLKHINKKVFQTEKKNKNIVYIRNSEDILDIIHMMGGLQVFFEYEDVTVQKELNNKINRNMNYELANETKKMSASIKQIDMIEYIDEKIGLDNLTKALSELAKLRLKYDEDSFQELADKLKISKSGVRNRFRRLEEIYLELKG</sequence>
<evidence type="ECO:0000256" key="1">
    <source>
        <dbReference type="ARBA" id="ARBA00022618"/>
    </source>
</evidence>
<dbReference type="EMBL" id="JABMKT010000004">
    <property type="protein sequence ID" value="NYV27500.1"/>
    <property type="molecule type" value="Genomic_DNA"/>
</dbReference>
<protein>
    <recommendedName>
        <fullName evidence="4">Probable cell division protein WhiA</fullName>
    </recommendedName>
</protein>
<dbReference type="AlphaFoldDB" id="A0A7Z0T9Z2"/>
<dbReference type="InterPro" id="IPR003802">
    <property type="entry name" value="Sporulation_regulator_WhiA"/>
</dbReference>
<accession>A0A7Z0T9Z2</accession>
<comment type="similarity">
    <text evidence="4">Belongs to the WhiA family.</text>
</comment>
<dbReference type="Pfam" id="PF02650">
    <property type="entry name" value="HTH_WhiA"/>
    <property type="match status" value="1"/>
</dbReference>
<evidence type="ECO:0000256" key="2">
    <source>
        <dbReference type="ARBA" id="ARBA00023125"/>
    </source>
</evidence>
<dbReference type="InterPro" id="IPR027434">
    <property type="entry name" value="Homing_endonucl"/>
</dbReference>
<evidence type="ECO:0000313" key="7">
    <source>
        <dbReference type="EMBL" id="NYV27500.1"/>
    </source>
</evidence>
<dbReference type="OrthoDB" id="401278at2"/>
<comment type="caution">
    <text evidence="7">The sequence shown here is derived from an EMBL/GenBank/DDBJ whole genome shotgun (WGS) entry which is preliminary data.</text>
</comment>
<name>A0A7Z0T9Z2_9FUSO</name>
<keyword evidence="3 4" id="KW-0131">Cell cycle</keyword>
<dbReference type="GO" id="GO:0003677">
    <property type="term" value="F:DNA binding"/>
    <property type="evidence" value="ECO:0007669"/>
    <property type="project" value="UniProtKB-UniRule"/>
</dbReference>
<dbReference type="InterPro" id="IPR039518">
    <property type="entry name" value="WhiA_LAGLIDADG_dom"/>
</dbReference>
<evidence type="ECO:0000259" key="5">
    <source>
        <dbReference type="Pfam" id="PF02650"/>
    </source>
</evidence>
<evidence type="ECO:0000256" key="3">
    <source>
        <dbReference type="ARBA" id="ARBA00023306"/>
    </source>
</evidence>
<evidence type="ECO:0000259" key="6">
    <source>
        <dbReference type="Pfam" id="PF14527"/>
    </source>
</evidence>
<dbReference type="NCBIfam" id="TIGR00647">
    <property type="entry name" value="DNA_bind_WhiA"/>
    <property type="match status" value="1"/>
</dbReference>
<feature type="domain" description="WhiA LAGLIDADG-like" evidence="6">
    <location>
        <begin position="117"/>
        <end position="206"/>
    </location>
</feature>
<dbReference type="Pfam" id="PF14527">
    <property type="entry name" value="LAGLIDADG_WhiA"/>
    <property type="match status" value="1"/>
</dbReference>
<keyword evidence="2 4" id="KW-0238">DNA-binding</keyword>
<dbReference type="Gene3D" id="3.10.28.10">
    <property type="entry name" value="Homing endonucleases"/>
    <property type="match status" value="1"/>
</dbReference>
<dbReference type="HAMAP" id="MF_01420">
    <property type="entry name" value="HTH_type_WhiA"/>
    <property type="match status" value="1"/>
</dbReference>
<dbReference type="InterPro" id="IPR023054">
    <property type="entry name" value="Sporulation_regulator_WhiA_C"/>
</dbReference>
<feature type="domain" description="Sporulation regulator WhiA C-terminal" evidence="5">
    <location>
        <begin position="210"/>
        <end position="291"/>
    </location>
</feature>
<dbReference type="RefSeq" id="WP_067320401.1">
    <property type="nucleotide sequence ID" value="NZ_CBCRWS010000018.1"/>
</dbReference>
<dbReference type="PANTHER" id="PTHR37307:SF1">
    <property type="entry name" value="CELL DIVISION PROTEIN WHIA-RELATED"/>
    <property type="match status" value="1"/>
</dbReference>
<keyword evidence="8" id="KW-1185">Reference proteome</keyword>
<dbReference type="PANTHER" id="PTHR37307">
    <property type="entry name" value="CELL DIVISION PROTEIN WHIA-RELATED"/>
    <property type="match status" value="1"/>
</dbReference>
<comment type="function">
    <text evidence="4">Involved in cell division and chromosome segregation.</text>
</comment>
<proteinExistence type="inferred from homology"/>
<dbReference type="GO" id="GO:0051301">
    <property type="term" value="P:cell division"/>
    <property type="evidence" value="ECO:0007669"/>
    <property type="project" value="UniProtKB-UniRule"/>
</dbReference>
<evidence type="ECO:0000313" key="8">
    <source>
        <dbReference type="Proteomes" id="UP000526184"/>
    </source>
</evidence>
<dbReference type="GO" id="GO:0043937">
    <property type="term" value="P:regulation of sporulation"/>
    <property type="evidence" value="ECO:0007669"/>
    <property type="project" value="InterPro"/>
</dbReference>
<organism evidence="7 8">
    <name type="scientific">Streptobacillus felis</name>
    <dbReference type="NCBI Taxonomy" id="1384509"/>
    <lineage>
        <taxon>Bacteria</taxon>
        <taxon>Fusobacteriati</taxon>
        <taxon>Fusobacteriota</taxon>
        <taxon>Fusobacteriia</taxon>
        <taxon>Fusobacteriales</taxon>
        <taxon>Leptotrichiaceae</taxon>
        <taxon>Streptobacillus</taxon>
    </lineage>
</organism>
<reference evidence="7 8" key="1">
    <citation type="submission" date="2020-05" db="EMBL/GenBank/DDBJ databases">
        <title>Streptobacillus felis strain LHL191014123.</title>
        <authorList>
            <person name="Fawzy A."/>
            <person name="Rau J."/>
            <person name="Risse K."/>
            <person name="Schauerte N."/>
            <person name="Geiger C."/>
            <person name="Blom J."/>
            <person name="Imirzalioglu C."/>
            <person name="Falgenhauer J."/>
            <person name="Bach A."/>
            <person name="Herden C."/>
            <person name="Eisenberg T."/>
        </authorList>
    </citation>
    <scope>NUCLEOTIDE SEQUENCE [LARGE SCALE GENOMIC DNA]</scope>
    <source>
        <strain evidence="7 8">LHL191014123</strain>
    </source>
</reference>
<dbReference type="SUPFAM" id="SSF55608">
    <property type="entry name" value="Homing endonucleases"/>
    <property type="match status" value="1"/>
</dbReference>